<dbReference type="AlphaFoldDB" id="A0A4Q7NFE8"/>
<dbReference type="EMBL" id="SGXC01000002">
    <property type="protein sequence ID" value="RZS81892.1"/>
    <property type="molecule type" value="Genomic_DNA"/>
</dbReference>
<dbReference type="InterPro" id="IPR014004">
    <property type="entry name" value="Transpt-assoc_nodulatn_dom_bac"/>
</dbReference>
<keyword evidence="4" id="KW-1185">Reference proteome</keyword>
<comment type="caution">
    <text evidence="3">The sequence shown here is derived from an EMBL/GenBank/DDBJ whole genome shotgun (WGS) entry which is preliminary data.</text>
</comment>
<evidence type="ECO:0000259" key="2">
    <source>
        <dbReference type="PROSITE" id="PS50914"/>
    </source>
</evidence>
<dbReference type="InterPro" id="IPR007055">
    <property type="entry name" value="BON_dom"/>
</dbReference>
<feature type="chain" id="PRO_5020313210" evidence="1">
    <location>
        <begin position="25"/>
        <end position="112"/>
    </location>
</feature>
<name>A0A4Q7NFE8_9BURK</name>
<evidence type="ECO:0000256" key="1">
    <source>
        <dbReference type="SAM" id="SignalP"/>
    </source>
</evidence>
<feature type="domain" description="BON" evidence="2">
    <location>
        <begin position="40"/>
        <end position="108"/>
    </location>
</feature>
<keyword evidence="1" id="KW-0732">Signal</keyword>
<dbReference type="PANTHER" id="PTHR34606:SF16">
    <property type="entry name" value="BON DOMAIN-CONTAINING PROTEIN"/>
    <property type="match status" value="1"/>
</dbReference>
<dbReference type="Gene3D" id="3.30.1340.30">
    <property type="match status" value="1"/>
</dbReference>
<evidence type="ECO:0000313" key="3">
    <source>
        <dbReference type="EMBL" id="RZS81892.1"/>
    </source>
</evidence>
<dbReference type="OrthoDB" id="8560732at2"/>
<dbReference type="Proteomes" id="UP000292445">
    <property type="component" value="Unassembled WGS sequence"/>
</dbReference>
<protein>
    <submittedName>
        <fullName evidence="3">BON domain-containing protein</fullName>
    </submittedName>
</protein>
<dbReference type="PROSITE" id="PS50914">
    <property type="entry name" value="BON"/>
    <property type="match status" value="1"/>
</dbReference>
<dbReference type="SMART" id="SM00749">
    <property type="entry name" value="BON"/>
    <property type="match status" value="1"/>
</dbReference>
<feature type="signal peptide" evidence="1">
    <location>
        <begin position="1"/>
        <end position="24"/>
    </location>
</feature>
<reference evidence="3 4" key="1">
    <citation type="submission" date="2019-02" db="EMBL/GenBank/DDBJ databases">
        <title>Genomic Encyclopedia of Type Strains, Phase IV (KMG-IV): sequencing the most valuable type-strain genomes for metagenomic binning, comparative biology and taxonomic classification.</title>
        <authorList>
            <person name="Goeker M."/>
        </authorList>
    </citation>
    <scope>NUCLEOTIDE SEQUENCE [LARGE SCALE GENOMIC DNA]</scope>
    <source>
        <strain evidence="3 4">K24</strain>
    </source>
</reference>
<sequence>MRTRNLMIAAMIAAFSAAAPMAMAQGDGQGTKESASSFAGDTVITTKVKAALLKEQATQSLSIKVKTVKGVVQLSGSADDSAQIDSAVRVARGIDGVQDVRNDIQLKKTGDR</sequence>
<dbReference type="InterPro" id="IPR051686">
    <property type="entry name" value="Lipoprotein_DolP"/>
</dbReference>
<dbReference type="Pfam" id="PF04972">
    <property type="entry name" value="BON"/>
    <property type="match status" value="1"/>
</dbReference>
<evidence type="ECO:0000313" key="4">
    <source>
        <dbReference type="Proteomes" id="UP000292445"/>
    </source>
</evidence>
<gene>
    <name evidence="3" type="ORF">EV675_4522</name>
</gene>
<dbReference type="RefSeq" id="WP_130359994.1">
    <property type="nucleotide sequence ID" value="NZ_SGXC01000002.1"/>
</dbReference>
<proteinExistence type="predicted"/>
<accession>A0A4Q7NFE8</accession>
<organism evidence="3 4">
    <name type="scientific">Pigmentiphaga kullae</name>
    <dbReference type="NCBI Taxonomy" id="151784"/>
    <lineage>
        <taxon>Bacteria</taxon>
        <taxon>Pseudomonadati</taxon>
        <taxon>Pseudomonadota</taxon>
        <taxon>Betaproteobacteria</taxon>
        <taxon>Burkholderiales</taxon>
        <taxon>Alcaligenaceae</taxon>
        <taxon>Pigmentiphaga</taxon>
    </lineage>
</organism>
<dbReference type="PANTHER" id="PTHR34606">
    <property type="entry name" value="BON DOMAIN-CONTAINING PROTEIN"/>
    <property type="match status" value="1"/>
</dbReference>